<dbReference type="AlphaFoldDB" id="A0A5B7G2Y0"/>
<keyword evidence="2" id="KW-1185">Reference proteome</keyword>
<evidence type="ECO:0000313" key="1">
    <source>
        <dbReference type="EMBL" id="MPC51917.1"/>
    </source>
</evidence>
<accession>A0A5B7G2Y0</accession>
<reference evidence="1 2" key="1">
    <citation type="submission" date="2019-05" db="EMBL/GenBank/DDBJ databases">
        <title>Another draft genome of Portunus trituberculatus and its Hox gene families provides insights of decapod evolution.</title>
        <authorList>
            <person name="Jeong J.-H."/>
            <person name="Song I."/>
            <person name="Kim S."/>
            <person name="Choi T."/>
            <person name="Kim D."/>
            <person name="Ryu S."/>
            <person name="Kim W."/>
        </authorList>
    </citation>
    <scope>NUCLEOTIDE SEQUENCE [LARGE SCALE GENOMIC DNA]</scope>
    <source>
        <tissue evidence="1">Muscle</tissue>
    </source>
</reference>
<dbReference type="EMBL" id="VSRR010010509">
    <property type="protein sequence ID" value="MPC51917.1"/>
    <property type="molecule type" value="Genomic_DNA"/>
</dbReference>
<proteinExistence type="predicted"/>
<dbReference type="Proteomes" id="UP000324222">
    <property type="component" value="Unassembled WGS sequence"/>
</dbReference>
<evidence type="ECO:0000313" key="2">
    <source>
        <dbReference type="Proteomes" id="UP000324222"/>
    </source>
</evidence>
<organism evidence="1 2">
    <name type="scientific">Portunus trituberculatus</name>
    <name type="common">Swimming crab</name>
    <name type="synonym">Neptunus trituberculatus</name>
    <dbReference type="NCBI Taxonomy" id="210409"/>
    <lineage>
        <taxon>Eukaryota</taxon>
        <taxon>Metazoa</taxon>
        <taxon>Ecdysozoa</taxon>
        <taxon>Arthropoda</taxon>
        <taxon>Crustacea</taxon>
        <taxon>Multicrustacea</taxon>
        <taxon>Malacostraca</taxon>
        <taxon>Eumalacostraca</taxon>
        <taxon>Eucarida</taxon>
        <taxon>Decapoda</taxon>
        <taxon>Pleocyemata</taxon>
        <taxon>Brachyura</taxon>
        <taxon>Eubrachyura</taxon>
        <taxon>Portunoidea</taxon>
        <taxon>Portunidae</taxon>
        <taxon>Portuninae</taxon>
        <taxon>Portunus</taxon>
    </lineage>
</organism>
<sequence length="100" mass="11622">MEVSSAARHMTESKPSCENQRYIETPVGLKRLIKDIMDKDFSGFIEEKGSMKRLVNVERELMYMKEVMSSLMDKQEKLTAENAELQLRSVDYEKVSAIRD</sequence>
<name>A0A5B7G2Y0_PORTR</name>
<comment type="caution">
    <text evidence="1">The sequence shown here is derived from an EMBL/GenBank/DDBJ whole genome shotgun (WGS) entry which is preliminary data.</text>
</comment>
<protein>
    <submittedName>
        <fullName evidence="1">Uncharacterized protein</fullName>
    </submittedName>
</protein>
<gene>
    <name evidence="1" type="ORF">E2C01_045774</name>
</gene>